<name>A0A1V6T181_9EURO</name>
<dbReference type="OrthoDB" id="4387630at2759"/>
<comment type="caution">
    <text evidence="2">The sequence shown here is derived from an EMBL/GenBank/DDBJ whole genome shotgun (WGS) entry which is preliminary data.</text>
</comment>
<keyword evidence="3" id="KW-1185">Reference proteome</keyword>
<evidence type="ECO:0000256" key="1">
    <source>
        <dbReference type="SAM" id="SignalP"/>
    </source>
</evidence>
<dbReference type="EMBL" id="MLKD01000014">
    <property type="protein sequence ID" value="OQE19936.1"/>
    <property type="molecule type" value="Genomic_DNA"/>
</dbReference>
<organism evidence="2 3">
    <name type="scientific">Penicillium steckii</name>
    <dbReference type="NCBI Taxonomy" id="303698"/>
    <lineage>
        <taxon>Eukaryota</taxon>
        <taxon>Fungi</taxon>
        <taxon>Dikarya</taxon>
        <taxon>Ascomycota</taxon>
        <taxon>Pezizomycotina</taxon>
        <taxon>Eurotiomycetes</taxon>
        <taxon>Eurotiomycetidae</taxon>
        <taxon>Eurotiales</taxon>
        <taxon>Aspergillaceae</taxon>
        <taxon>Penicillium</taxon>
    </lineage>
</organism>
<sequence length="168" mass="17478">MAPTNALKALCLSSALFASFGYCGQVINAVWSSTAFNTISGPSGSETSYGEGFALIKDDGTEIWSTKEIDGGTGCMGIGDGTIFSLTDGCFEGEFRFKCKSAFDGHPKDCSVLDKFANEINSGIGGVDTSFIGISIGQDGHCGTSFELKDGVECGEGTTGFTVKRLLN</sequence>
<dbReference type="Proteomes" id="UP000191285">
    <property type="component" value="Unassembled WGS sequence"/>
</dbReference>
<dbReference type="AlphaFoldDB" id="A0A1V6T181"/>
<reference evidence="3" key="1">
    <citation type="journal article" date="2017" name="Nat. Microbiol.">
        <title>Global analysis of biosynthetic gene clusters reveals vast potential of secondary metabolite production in Penicillium species.</title>
        <authorList>
            <person name="Nielsen J.C."/>
            <person name="Grijseels S."/>
            <person name="Prigent S."/>
            <person name="Ji B."/>
            <person name="Dainat J."/>
            <person name="Nielsen K.F."/>
            <person name="Frisvad J.C."/>
            <person name="Workman M."/>
            <person name="Nielsen J."/>
        </authorList>
    </citation>
    <scope>NUCLEOTIDE SEQUENCE [LARGE SCALE GENOMIC DNA]</scope>
    <source>
        <strain evidence="3">IBT 24891</strain>
    </source>
</reference>
<gene>
    <name evidence="2" type="ORF">PENSTE_c014G07793</name>
</gene>
<evidence type="ECO:0000313" key="2">
    <source>
        <dbReference type="EMBL" id="OQE19936.1"/>
    </source>
</evidence>
<accession>A0A1V6T181</accession>
<proteinExistence type="predicted"/>
<evidence type="ECO:0000313" key="3">
    <source>
        <dbReference type="Proteomes" id="UP000191285"/>
    </source>
</evidence>
<feature type="signal peptide" evidence="1">
    <location>
        <begin position="1"/>
        <end position="21"/>
    </location>
</feature>
<protein>
    <recommendedName>
        <fullName evidence="4">Ecp2 effector protein domain-containing protein</fullName>
    </recommendedName>
</protein>
<keyword evidence="1" id="KW-0732">Signal</keyword>
<evidence type="ECO:0008006" key="4">
    <source>
        <dbReference type="Google" id="ProtNLM"/>
    </source>
</evidence>
<feature type="chain" id="PRO_5013139333" description="Ecp2 effector protein domain-containing protein" evidence="1">
    <location>
        <begin position="22"/>
        <end position="168"/>
    </location>
</feature>